<dbReference type="InterPro" id="IPR047122">
    <property type="entry name" value="Trans-enoyl_RdTase-like"/>
</dbReference>
<dbReference type="InterPro" id="IPR013154">
    <property type="entry name" value="ADH-like_N"/>
</dbReference>
<accession>A0A316YA35</accession>
<reference evidence="2 3" key="1">
    <citation type="journal article" date="2018" name="Mol. Biol. Evol.">
        <title>Broad Genomic Sampling Reveals a Smut Pathogenic Ancestry of the Fungal Clade Ustilaginomycotina.</title>
        <authorList>
            <person name="Kijpornyongpan T."/>
            <person name="Mondo S.J."/>
            <person name="Barry K."/>
            <person name="Sandor L."/>
            <person name="Lee J."/>
            <person name="Lipzen A."/>
            <person name="Pangilinan J."/>
            <person name="LaButti K."/>
            <person name="Hainaut M."/>
            <person name="Henrissat B."/>
            <person name="Grigoriev I.V."/>
            <person name="Spatafora J.W."/>
            <person name="Aime M.C."/>
        </authorList>
    </citation>
    <scope>NUCLEOTIDE SEQUENCE [LARGE SCALE GENOMIC DNA]</scope>
    <source>
        <strain evidence="2 3">MCA 4198</strain>
    </source>
</reference>
<protein>
    <submittedName>
        <fullName evidence="2">GroES-like protein</fullName>
    </submittedName>
</protein>
<dbReference type="Gene3D" id="3.40.50.720">
    <property type="entry name" value="NAD(P)-binding Rossmann-like Domain"/>
    <property type="match status" value="1"/>
</dbReference>
<name>A0A316YA35_9BASI</name>
<dbReference type="RefSeq" id="XP_025373745.1">
    <property type="nucleotide sequence ID" value="XM_025525555.1"/>
</dbReference>
<dbReference type="Pfam" id="PF00107">
    <property type="entry name" value="ADH_zinc_N"/>
    <property type="match status" value="1"/>
</dbReference>
<dbReference type="STRING" id="215250.A0A316YA35"/>
<dbReference type="InterPro" id="IPR036291">
    <property type="entry name" value="NAD(P)-bd_dom_sf"/>
</dbReference>
<evidence type="ECO:0000259" key="1">
    <source>
        <dbReference type="SMART" id="SM00829"/>
    </source>
</evidence>
<dbReference type="Pfam" id="PF08240">
    <property type="entry name" value="ADH_N"/>
    <property type="match status" value="1"/>
</dbReference>
<dbReference type="OrthoDB" id="10257049at2759"/>
<evidence type="ECO:0000313" key="2">
    <source>
        <dbReference type="EMBL" id="PWN86547.1"/>
    </source>
</evidence>
<dbReference type="Gene3D" id="3.90.180.10">
    <property type="entry name" value="Medium-chain alcohol dehydrogenases, catalytic domain"/>
    <property type="match status" value="1"/>
</dbReference>
<dbReference type="PANTHER" id="PTHR45348:SF2">
    <property type="entry name" value="ZINC-TYPE ALCOHOL DEHYDROGENASE-LIKE PROTEIN C2E1P3.01"/>
    <property type="match status" value="1"/>
</dbReference>
<gene>
    <name evidence="2" type="ORF">FA10DRAFT_52773</name>
</gene>
<dbReference type="InterPro" id="IPR011032">
    <property type="entry name" value="GroES-like_sf"/>
</dbReference>
<dbReference type="GeneID" id="37047471"/>
<dbReference type="PANTHER" id="PTHR45348">
    <property type="entry name" value="HYPOTHETICAL OXIDOREDUCTASE (EUROFUNG)"/>
    <property type="match status" value="1"/>
</dbReference>
<dbReference type="InterPro" id="IPR013149">
    <property type="entry name" value="ADH-like_C"/>
</dbReference>
<dbReference type="SUPFAM" id="SSF50129">
    <property type="entry name" value="GroES-like"/>
    <property type="match status" value="1"/>
</dbReference>
<proteinExistence type="predicted"/>
<evidence type="ECO:0000313" key="3">
    <source>
        <dbReference type="Proteomes" id="UP000245768"/>
    </source>
</evidence>
<dbReference type="SMART" id="SM00829">
    <property type="entry name" value="PKS_ER"/>
    <property type="match status" value="1"/>
</dbReference>
<sequence>MTAIPTTMKALVSDADHTASVHTDVPVPKPSPDEILVRVEAWSLNPTDWKHIKVVAPPGQIIGCDFSGTVVAAAAAAGNQKSSVKVGDRVAGMVHGGKYTDRGSFAEYVKTDADLVVSLPPAVDSLTGATVGIAGYTAAQALFQRLALELPSASATSLPAVDGAKKVLVWAGSTAVGQWAIQLARAAGCYVVTTASPRNHDLVRDMGAAEVYDYADAATPQTIASKHPDLRLALDCISERGTQSLAVRSLGASIDSGKVVVLLKPEADAQALRPGVVAIEHTLIYTCLGHAFSYGKAAFGEAQVQADKAFIERFTADGLFAHLWATGQVRGNRLRREGSGLDALVPALALLEQGKVSGEKVVLSA</sequence>
<dbReference type="FunCoup" id="A0A316YA35">
    <property type="interactions" value="9"/>
</dbReference>
<dbReference type="InParanoid" id="A0A316YA35"/>
<dbReference type="GO" id="GO:0016651">
    <property type="term" value="F:oxidoreductase activity, acting on NAD(P)H"/>
    <property type="evidence" value="ECO:0007669"/>
    <property type="project" value="InterPro"/>
</dbReference>
<dbReference type="Proteomes" id="UP000245768">
    <property type="component" value="Unassembled WGS sequence"/>
</dbReference>
<dbReference type="SUPFAM" id="SSF51735">
    <property type="entry name" value="NAD(P)-binding Rossmann-fold domains"/>
    <property type="match status" value="1"/>
</dbReference>
<dbReference type="AlphaFoldDB" id="A0A316YA35"/>
<feature type="domain" description="Enoyl reductase (ER)" evidence="1">
    <location>
        <begin position="13"/>
        <end position="299"/>
    </location>
</feature>
<dbReference type="InterPro" id="IPR020843">
    <property type="entry name" value="ER"/>
</dbReference>
<organism evidence="2 3">
    <name type="scientific">Acaromyces ingoldii</name>
    <dbReference type="NCBI Taxonomy" id="215250"/>
    <lineage>
        <taxon>Eukaryota</taxon>
        <taxon>Fungi</taxon>
        <taxon>Dikarya</taxon>
        <taxon>Basidiomycota</taxon>
        <taxon>Ustilaginomycotina</taxon>
        <taxon>Exobasidiomycetes</taxon>
        <taxon>Exobasidiales</taxon>
        <taxon>Cryptobasidiaceae</taxon>
        <taxon>Acaromyces</taxon>
    </lineage>
</organism>
<dbReference type="CDD" id="cd08249">
    <property type="entry name" value="enoyl_reductase_like"/>
    <property type="match status" value="1"/>
</dbReference>
<dbReference type="EMBL" id="KZ819644">
    <property type="protein sequence ID" value="PWN86547.1"/>
    <property type="molecule type" value="Genomic_DNA"/>
</dbReference>
<keyword evidence="3" id="KW-1185">Reference proteome</keyword>